<evidence type="ECO:0000313" key="3">
    <source>
        <dbReference type="Proteomes" id="UP001492380"/>
    </source>
</evidence>
<dbReference type="Proteomes" id="UP001492380">
    <property type="component" value="Unassembled WGS sequence"/>
</dbReference>
<comment type="caution">
    <text evidence="2">The sequence shown here is derived from an EMBL/GenBank/DDBJ whole genome shotgun (WGS) entry which is preliminary data.</text>
</comment>
<organism evidence="2 3">
    <name type="scientific">Phyllosticta capitalensis</name>
    <dbReference type="NCBI Taxonomy" id="121624"/>
    <lineage>
        <taxon>Eukaryota</taxon>
        <taxon>Fungi</taxon>
        <taxon>Dikarya</taxon>
        <taxon>Ascomycota</taxon>
        <taxon>Pezizomycotina</taxon>
        <taxon>Dothideomycetes</taxon>
        <taxon>Dothideomycetes incertae sedis</taxon>
        <taxon>Botryosphaeriales</taxon>
        <taxon>Phyllostictaceae</taxon>
        <taxon>Phyllosticta</taxon>
    </lineage>
</organism>
<protein>
    <submittedName>
        <fullName evidence="2">Uncharacterized protein</fullName>
    </submittedName>
</protein>
<accession>A0ABR1Z2C9</accession>
<dbReference type="EMBL" id="JBBWRZ010000001">
    <property type="protein sequence ID" value="KAK8246556.1"/>
    <property type="molecule type" value="Genomic_DNA"/>
</dbReference>
<proteinExistence type="predicted"/>
<keyword evidence="3" id="KW-1185">Reference proteome</keyword>
<reference evidence="2 3" key="1">
    <citation type="submission" date="2024-04" db="EMBL/GenBank/DDBJ databases">
        <title>Phyllosticta paracitricarpa is synonymous to the EU quarantine fungus P. citricarpa based on phylogenomic analyses.</title>
        <authorList>
            <consortium name="Lawrence Berkeley National Laboratory"/>
            <person name="Van Ingen-Buijs V.A."/>
            <person name="Van Westerhoven A.C."/>
            <person name="Haridas S."/>
            <person name="Skiadas P."/>
            <person name="Martin F."/>
            <person name="Groenewald J.Z."/>
            <person name="Crous P.W."/>
            <person name="Seidl M.F."/>
        </authorList>
    </citation>
    <scope>NUCLEOTIDE SEQUENCE [LARGE SCALE GENOMIC DNA]</scope>
    <source>
        <strain evidence="2 3">CBS 123374</strain>
    </source>
</reference>
<feature type="region of interest" description="Disordered" evidence="1">
    <location>
        <begin position="1"/>
        <end position="38"/>
    </location>
</feature>
<gene>
    <name evidence="2" type="ORF">HDK90DRAFT_14125</name>
</gene>
<sequence length="244" mass="26914">MESANQSPKLMGVPQNGRSEADADMPCAIRGPVPSKTSRADCVGWPINVAAKPIHQAPSLYRSCPSGDEMDGQCTDGCACRGCTASCRNEQHYDNLSTTSSALNHQQRITDTPSNRPTCQVRQKLSLGNPKHSRAPRRHNCFRLSQVPRGHESRTVVKRPSEDKTTDRAKVADTVIPRSLARFFAFGVRRCGAEAVRCVARRNGRQRTRNDKNKGWRDRLLRQAGLGGECIRCGGKCRRSGTLD</sequence>
<evidence type="ECO:0000313" key="2">
    <source>
        <dbReference type="EMBL" id="KAK8246556.1"/>
    </source>
</evidence>
<name>A0ABR1Z2C9_9PEZI</name>
<evidence type="ECO:0000256" key="1">
    <source>
        <dbReference type="SAM" id="MobiDB-lite"/>
    </source>
</evidence>